<protein>
    <submittedName>
        <fullName evidence="4">Uncharacterized protein</fullName>
    </submittedName>
</protein>
<dbReference type="AlphaFoldDB" id="A0AA39WUL7"/>
<gene>
    <name evidence="4" type="ORF">B0T17DRAFT_655836</name>
</gene>
<feature type="signal peptide" evidence="3">
    <location>
        <begin position="1"/>
        <end position="18"/>
    </location>
</feature>
<evidence type="ECO:0000313" key="4">
    <source>
        <dbReference type="EMBL" id="KAK0621872.1"/>
    </source>
</evidence>
<organism evidence="4 5">
    <name type="scientific">Bombardia bombarda</name>
    <dbReference type="NCBI Taxonomy" id="252184"/>
    <lineage>
        <taxon>Eukaryota</taxon>
        <taxon>Fungi</taxon>
        <taxon>Dikarya</taxon>
        <taxon>Ascomycota</taxon>
        <taxon>Pezizomycotina</taxon>
        <taxon>Sordariomycetes</taxon>
        <taxon>Sordariomycetidae</taxon>
        <taxon>Sordariales</taxon>
        <taxon>Lasiosphaeriaceae</taxon>
        <taxon>Bombardia</taxon>
    </lineage>
</organism>
<keyword evidence="2" id="KW-0472">Membrane</keyword>
<keyword evidence="2" id="KW-0812">Transmembrane</keyword>
<dbReference type="Proteomes" id="UP001174934">
    <property type="component" value="Unassembled WGS sequence"/>
</dbReference>
<name>A0AA39WUL7_9PEZI</name>
<feature type="transmembrane region" description="Helical" evidence="2">
    <location>
        <begin position="53"/>
        <end position="74"/>
    </location>
</feature>
<keyword evidence="5" id="KW-1185">Reference proteome</keyword>
<reference evidence="4" key="1">
    <citation type="submission" date="2023-06" db="EMBL/GenBank/DDBJ databases">
        <title>Genome-scale phylogeny and comparative genomics of the fungal order Sordariales.</title>
        <authorList>
            <consortium name="Lawrence Berkeley National Laboratory"/>
            <person name="Hensen N."/>
            <person name="Bonometti L."/>
            <person name="Westerberg I."/>
            <person name="Brannstrom I.O."/>
            <person name="Guillou S."/>
            <person name="Cros-Aarteil S."/>
            <person name="Calhoun S."/>
            <person name="Haridas S."/>
            <person name="Kuo A."/>
            <person name="Mondo S."/>
            <person name="Pangilinan J."/>
            <person name="Riley R."/>
            <person name="LaButti K."/>
            <person name="Andreopoulos B."/>
            <person name="Lipzen A."/>
            <person name="Chen C."/>
            <person name="Yanf M."/>
            <person name="Daum C."/>
            <person name="Ng V."/>
            <person name="Clum A."/>
            <person name="Steindorff A."/>
            <person name="Ohm R."/>
            <person name="Martin F."/>
            <person name="Silar P."/>
            <person name="Natvig D."/>
            <person name="Lalanne C."/>
            <person name="Gautier V."/>
            <person name="Ament-velasquez S.L."/>
            <person name="Kruys A."/>
            <person name="Hutchinson M.I."/>
            <person name="Powell A.J."/>
            <person name="Barry K."/>
            <person name="Miller A.N."/>
            <person name="Grigoriev I.V."/>
            <person name="Debuchy R."/>
            <person name="Gladieux P."/>
            <person name="Thoren M.H."/>
            <person name="Johannesson H."/>
        </authorList>
    </citation>
    <scope>NUCLEOTIDE SEQUENCE</scope>
    <source>
        <strain evidence="4">SMH3391-2</strain>
    </source>
</reference>
<feature type="region of interest" description="Disordered" evidence="1">
    <location>
        <begin position="101"/>
        <end position="185"/>
    </location>
</feature>
<proteinExistence type="predicted"/>
<evidence type="ECO:0000256" key="3">
    <source>
        <dbReference type="SAM" id="SignalP"/>
    </source>
</evidence>
<evidence type="ECO:0000256" key="1">
    <source>
        <dbReference type="SAM" id="MobiDB-lite"/>
    </source>
</evidence>
<keyword evidence="2" id="KW-1133">Transmembrane helix</keyword>
<comment type="caution">
    <text evidence="4">The sequence shown here is derived from an EMBL/GenBank/DDBJ whole genome shotgun (WGS) entry which is preliminary data.</text>
</comment>
<accession>A0AA39WUL7</accession>
<sequence>MSLAAMYLPTLVLPPVLAALKNAVIISGLYQICRVVWAILWDLYLAGRQDEPIPLAPLAPLALWGLFGWALYLLRQNGDRLDQYVIDILIAGWVAQNHASEAGNEDKENAPPADSARVAPAQEPGASAARNGSAQGRRQPLQELVEDPNHPGQFVYAGQVTARPALWERTPPTSPPSDVKRRRID</sequence>
<dbReference type="EMBL" id="JAULSR010000004">
    <property type="protein sequence ID" value="KAK0621872.1"/>
    <property type="molecule type" value="Genomic_DNA"/>
</dbReference>
<evidence type="ECO:0000256" key="2">
    <source>
        <dbReference type="SAM" id="Phobius"/>
    </source>
</evidence>
<evidence type="ECO:0000313" key="5">
    <source>
        <dbReference type="Proteomes" id="UP001174934"/>
    </source>
</evidence>
<feature type="chain" id="PRO_5041265205" evidence="3">
    <location>
        <begin position="19"/>
        <end position="185"/>
    </location>
</feature>
<keyword evidence="3" id="KW-0732">Signal</keyword>